<evidence type="ECO:0000313" key="2">
    <source>
        <dbReference type="EMBL" id="CAD6521669.1"/>
    </source>
</evidence>
<name>A0ABM8NF68_9BURK</name>
<dbReference type="EMBL" id="CAJHCP010000003">
    <property type="protein sequence ID" value="CAD6521669.1"/>
    <property type="molecule type" value="Genomic_DNA"/>
</dbReference>
<evidence type="ECO:0008006" key="4">
    <source>
        <dbReference type="Google" id="ProtNLM"/>
    </source>
</evidence>
<dbReference type="InterPro" id="IPR016084">
    <property type="entry name" value="Haem_Oase-like_multi-hlx"/>
</dbReference>
<reference evidence="2 3" key="1">
    <citation type="submission" date="2020-10" db="EMBL/GenBank/DDBJ databases">
        <authorList>
            <person name="Peeters C."/>
        </authorList>
    </citation>
    <scope>NUCLEOTIDE SEQUENCE [LARGE SCALE GENOMIC DNA]</scope>
    <source>
        <strain evidence="2 3">LMG 28140</strain>
    </source>
</reference>
<protein>
    <recommendedName>
        <fullName evidence="4">Heme oxygenase</fullName>
    </recommendedName>
</protein>
<dbReference type="SUPFAM" id="SSF48613">
    <property type="entry name" value="Heme oxygenase-like"/>
    <property type="match status" value="1"/>
</dbReference>
<dbReference type="Proteomes" id="UP000598032">
    <property type="component" value="Unassembled WGS sequence"/>
</dbReference>
<evidence type="ECO:0000313" key="3">
    <source>
        <dbReference type="Proteomes" id="UP000598032"/>
    </source>
</evidence>
<feature type="region of interest" description="Disordered" evidence="1">
    <location>
        <begin position="1"/>
        <end position="25"/>
    </location>
</feature>
<proteinExistence type="predicted"/>
<sequence length="224" mass="24442">MLNRTHLIDTSESAGHSSGEKPGTPGVLVALRDATAERHELLHEIMPLSVDSVALRDYVSHLAILRDWLEPLEAWLQIFNDGPQSPALPPRIQRLALIDADLAHESVRPQDAAVMALPDRVRPWRGAQSAAYRWGVCYVIEGSQLGGAVLYARLKQQLAPHPLAYLDAGRDTLGPRWRAFIHAMAAEVNTPITIAEACRGAAEAFDRLIELAQRPAGADCASIV</sequence>
<evidence type="ECO:0000256" key="1">
    <source>
        <dbReference type="SAM" id="MobiDB-lite"/>
    </source>
</evidence>
<keyword evidence="3" id="KW-1185">Reference proteome</keyword>
<comment type="caution">
    <text evidence="2">The sequence shown here is derived from an EMBL/GenBank/DDBJ whole genome shotgun (WGS) entry which is preliminary data.</text>
</comment>
<dbReference type="Gene3D" id="1.20.910.10">
    <property type="entry name" value="Heme oxygenase-like"/>
    <property type="match status" value="1"/>
</dbReference>
<gene>
    <name evidence="2" type="ORF">LMG28140_01282</name>
</gene>
<accession>A0ABM8NF68</accession>
<dbReference type="InterPro" id="IPR016053">
    <property type="entry name" value="Haem_Oase-like"/>
</dbReference>
<dbReference type="CDD" id="cd19166">
    <property type="entry name" value="HemeO-bac"/>
    <property type="match status" value="1"/>
</dbReference>
<organism evidence="2 3">
    <name type="scientific">Paraburkholderia metrosideri</name>
    <dbReference type="NCBI Taxonomy" id="580937"/>
    <lineage>
        <taxon>Bacteria</taxon>
        <taxon>Pseudomonadati</taxon>
        <taxon>Pseudomonadota</taxon>
        <taxon>Betaproteobacteria</taxon>
        <taxon>Burkholderiales</taxon>
        <taxon>Burkholderiaceae</taxon>
        <taxon>Paraburkholderia</taxon>
    </lineage>
</organism>
<dbReference type="Pfam" id="PF01126">
    <property type="entry name" value="Heme_oxygenase"/>
    <property type="match status" value="1"/>
</dbReference>